<evidence type="ECO:0000256" key="1">
    <source>
        <dbReference type="SAM" id="MobiDB-lite"/>
    </source>
</evidence>
<dbReference type="Proteomes" id="UP000001812">
    <property type="component" value="Chromosome II"/>
</dbReference>
<protein>
    <submittedName>
        <fullName evidence="2">Uncharacterized protein</fullName>
    </submittedName>
</protein>
<dbReference type="EMBL" id="CM000833">
    <property type="protein sequence ID" value="EET05845.1"/>
    <property type="molecule type" value="Genomic_DNA"/>
</dbReference>
<proteinExistence type="predicted"/>
<dbReference type="AlphaFoldDB" id="A0A0E1VY26"/>
<dbReference type="HOGENOM" id="CLU_2068690_0_0_4"/>
<sequence length="129" mass="13541">MTRYGAIRSDAVRAAAPDASEDDVLACAALASAEGATHAVDAAIRDAARGRAGAARCSTPLGNARVVRFTSFDPARRIADAEGGRGRRAKAARAERRACGGRRDRGRAGGHDRARRARAPRAAHARRRA</sequence>
<dbReference type="InterPro" id="IPR023299">
    <property type="entry name" value="ATPase_P-typ_cyto_dom_N"/>
</dbReference>
<feature type="compositionally biased region" description="Basic and acidic residues" evidence="1">
    <location>
        <begin position="92"/>
        <end position="112"/>
    </location>
</feature>
<feature type="compositionally biased region" description="Basic residues" evidence="1">
    <location>
        <begin position="113"/>
        <end position="129"/>
    </location>
</feature>
<accession>A0A0E1VY26</accession>
<organism evidence="2">
    <name type="scientific">Burkholderia pseudomallei 1710a</name>
    <dbReference type="NCBI Taxonomy" id="320371"/>
    <lineage>
        <taxon>Bacteria</taxon>
        <taxon>Pseudomonadati</taxon>
        <taxon>Pseudomonadota</taxon>
        <taxon>Betaproteobacteria</taxon>
        <taxon>Burkholderiales</taxon>
        <taxon>Burkholderiaceae</taxon>
        <taxon>Burkholderia</taxon>
        <taxon>pseudomallei group</taxon>
    </lineage>
</organism>
<name>A0A0E1VY26_BURPE</name>
<feature type="region of interest" description="Disordered" evidence="1">
    <location>
        <begin position="81"/>
        <end position="129"/>
    </location>
</feature>
<reference evidence="2" key="1">
    <citation type="submission" date="2009-05" db="EMBL/GenBank/DDBJ databases">
        <authorList>
            <person name="Harkins D.M."/>
            <person name="DeShazer D."/>
            <person name="Woods D.E."/>
            <person name="Brinkac L.M."/>
            <person name="Brown K.A."/>
            <person name="Hung G.C."/>
            <person name="Tuanyok A."/>
            <person name="Zhang B."/>
            <person name="Nierman W.C."/>
        </authorList>
    </citation>
    <scope>NUCLEOTIDE SEQUENCE [LARGE SCALE GENOMIC DNA]</scope>
    <source>
        <strain evidence="2">1710a</strain>
    </source>
</reference>
<evidence type="ECO:0000313" key="2">
    <source>
        <dbReference type="EMBL" id="EET05845.1"/>
    </source>
</evidence>
<dbReference type="GO" id="GO:0000166">
    <property type="term" value="F:nucleotide binding"/>
    <property type="evidence" value="ECO:0007669"/>
    <property type="project" value="InterPro"/>
</dbReference>
<dbReference type="Gene3D" id="3.40.1110.10">
    <property type="entry name" value="Calcium-transporting ATPase, cytoplasmic domain N"/>
    <property type="match status" value="1"/>
</dbReference>
<gene>
    <name evidence="2" type="ORF">BURPS1710A_A0624</name>
</gene>